<dbReference type="AlphaFoldDB" id="A0A0E9Q3L1"/>
<reference evidence="1" key="2">
    <citation type="journal article" date="2015" name="Fish Shellfish Immunol.">
        <title>Early steps in the European eel (Anguilla anguilla)-Vibrio vulnificus interaction in the gills: Role of the RtxA13 toxin.</title>
        <authorList>
            <person name="Callol A."/>
            <person name="Pajuelo D."/>
            <person name="Ebbesson L."/>
            <person name="Teles M."/>
            <person name="MacKenzie S."/>
            <person name="Amaro C."/>
        </authorList>
    </citation>
    <scope>NUCLEOTIDE SEQUENCE</scope>
</reference>
<accession>A0A0E9Q3L1</accession>
<organism evidence="1">
    <name type="scientific">Anguilla anguilla</name>
    <name type="common">European freshwater eel</name>
    <name type="synonym">Muraena anguilla</name>
    <dbReference type="NCBI Taxonomy" id="7936"/>
    <lineage>
        <taxon>Eukaryota</taxon>
        <taxon>Metazoa</taxon>
        <taxon>Chordata</taxon>
        <taxon>Craniata</taxon>
        <taxon>Vertebrata</taxon>
        <taxon>Euteleostomi</taxon>
        <taxon>Actinopterygii</taxon>
        <taxon>Neopterygii</taxon>
        <taxon>Teleostei</taxon>
        <taxon>Anguilliformes</taxon>
        <taxon>Anguillidae</taxon>
        <taxon>Anguilla</taxon>
    </lineage>
</organism>
<sequence length="34" mass="4035">MGFQIFRQNIILDTGGGFLFSHEKVIWVFDSFFH</sequence>
<protein>
    <submittedName>
        <fullName evidence="1">Uncharacterized protein</fullName>
    </submittedName>
</protein>
<dbReference type="EMBL" id="GBXM01097106">
    <property type="protein sequence ID" value="JAH11471.1"/>
    <property type="molecule type" value="Transcribed_RNA"/>
</dbReference>
<proteinExistence type="predicted"/>
<reference evidence="1" key="1">
    <citation type="submission" date="2014-11" db="EMBL/GenBank/DDBJ databases">
        <authorList>
            <person name="Amaro Gonzalez C."/>
        </authorList>
    </citation>
    <scope>NUCLEOTIDE SEQUENCE</scope>
</reference>
<name>A0A0E9Q3L1_ANGAN</name>
<evidence type="ECO:0000313" key="1">
    <source>
        <dbReference type="EMBL" id="JAH11471.1"/>
    </source>
</evidence>